<evidence type="ECO:0000256" key="8">
    <source>
        <dbReference type="ARBA" id="ARBA00023136"/>
    </source>
</evidence>
<keyword evidence="5" id="KW-0677">Repeat</keyword>
<feature type="repeat" description="Solcar" evidence="9">
    <location>
        <begin position="11"/>
        <end position="98"/>
    </location>
</feature>
<evidence type="ECO:0000256" key="3">
    <source>
        <dbReference type="ARBA" id="ARBA00022448"/>
    </source>
</evidence>
<dbReference type="Proteomes" id="UP001208570">
    <property type="component" value="Unassembled WGS sequence"/>
</dbReference>
<sequence length="306" mass="34463">MSASNNQSVLRRTFKNWLSGTMAGVAVTLSGHPFDTLKVRLQTQPVHNPVYKGLLDCFLKTLKWEGIGGLYKGIGSPLVGQMFFRAVLFTSYHQITVLIAGPNRINKRLNHFEYFIAGGATGFVASLAESPIDLFKTKMQIQIIQAKSTGAPMLYRNVFNAGYLITKTYGIRGFYQGLQATWCRNVPAFGVFFGFYEIIRRSFIPEGGTLDDAPMYAMFLAGGIGGFLYWFLTYPTDVLKSSLQSDNSDPTKRRFRGYIDCAKYLYKKEGGIPRFFRGFTPCLMRSVPANAIQFSTFELCKRYLPF</sequence>
<dbReference type="InterPro" id="IPR018108">
    <property type="entry name" value="MCP_transmembrane"/>
</dbReference>
<dbReference type="InterPro" id="IPR023395">
    <property type="entry name" value="MCP_dom_sf"/>
</dbReference>
<dbReference type="PANTHER" id="PTHR45624">
    <property type="entry name" value="MITOCHONDRIAL BASIC AMINO ACIDS TRANSPORTER-RELATED"/>
    <property type="match status" value="1"/>
</dbReference>
<proteinExistence type="inferred from homology"/>
<dbReference type="AlphaFoldDB" id="A0AAD9JF38"/>
<evidence type="ECO:0000256" key="11">
    <source>
        <dbReference type="SAM" id="Phobius"/>
    </source>
</evidence>
<comment type="subcellular location">
    <subcellularLocation>
        <location evidence="1">Mitochondrion membrane</location>
        <topology evidence="1">Multi-pass membrane protein</topology>
    </subcellularLocation>
</comment>
<evidence type="ECO:0000256" key="2">
    <source>
        <dbReference type="ARBA" id="ARBA00006375"/>
    </source>
</evidence>
<dbReference type="SUPFAM" id="SSF103506">
    <property type="entry name" value="Mitochondrial carrier"/>
    <property type="match status" value="1"/>
</dbReference>
<comment type="caution">
    <text evidence="12">The sequence shown here is derived from an EMBL/GenBank/DDBJ whole genome shotgun (WGS) entry which is preliminary data.</text>
</comment>
<dbReference type="Pfam" id="PF00153">
    <property type="entry name" value="Mito_carr"/>
    <property type="match status" value="3"/>
</dbReference>
<dbReference type="EMBL" id="JAODUP010000342">
    <property type="protein sequence ID" value="KAK2151998.1"/>
    <property type="molecule type" value="Genomic_DNA"/>
</dbReference>
<keyword evidence="3 10" id="KW-0813">Transport</keyword>
<gene>
    <name evidence="12" type="ORF">LSH36_342g00022</name>
</gene>
<evidence type="ECO:0008006" key="14">
    <source>
        <dbReference type="Google" id="ProtNLM"/>
    </source>
</evidence>
<comment type="similarity">
    <text evidence="2 10">Belongs to the mitochondrial carrier (TC 2.A.29) family.</text>
</comment>
<evidence type="ECO:0000256" key="7">
    <source>
        <dbReference type="ARBA" id="ARBA00023128"/>
    </source>
</evidence>
<keyword evidence="4 9" id="KW-0812">Transmembrane</keyword>
<keyword evidence="13" id="KW-1185">Reference proteome</keyword>
<evidence type="ECO:0000313" key="13">
    <source>
        <dbReference type="Proteomes" id="UP001208570"/>
    </source>
</evidence>
<accession>A0AAD9JF38</accession>
<dbReference type="PANTHER" id="PTHR45624:SF24">
    <property type="entry name" value="MITOCHONDRIAL SUBSTRATE CARRIER FAMILY PROTEIN G"/>
    <property type="match status" value="1"/>
</dbReference>
<dbReference type="Gene3D" id="1.50.40.10">
    <property type="entry name" value="Mitochondrial carrier domain"/>
    <property type="match status" value="1"/>
</dbReference>
<name>A0AAD9JF38_9ANNE</name>
<feature type="transmembrane region" description="Helical" evidence="11">
    <location>
        <begin position="213"/>
        <end position="232"/>
    </location>
</feature>
<evidence type="ECO:0000256" key="1">
    <source>
        <dbReference type="ARBA" id="ARBA00004225"/>
    </source>
</evidence>
<evidence type="ECO:0000256" key="10">
    <source>
        <dbReference type="RuleBase" id="RU000488"/>
    </source>
</evidence>
<reference evidence="12" key="1">
    <citation type="journal article" date="2023" name="Mol. Biol. Evol.">
        <title>Third-Generation Sequencing Reveals the Adaptive Role of the Epigenome in Three Deep-Sea Polychaetes.</title>
        <authorList>
            <person name="Perez M."/>
            <person name="Aroh O."/>
            <person name="Sun Y."/>
            <person name="Lan Y."/>
            <person name="Juniper S.K."/>
            <person name="Young C.R."/>
            <person name="Angers B."/>
            <person name="Qian P.Y."/>
        </authorList>
    </citation>
    <scope>NUCLEOTIDE SEQUENCE</scope>
    <source>
        <strain evidence="12">P08H-3</strain>
    </source>
</reference>
<dbReference type="InterPro" id="IPR002067">
    <property type="entry name" value="MCP"/>
</dbReference>
<dbReference type="GO" id="GO:0031966">
    <property type="term" value="C:mitochondrial membrane"/>
    <property type="evidence" value="ECO:0007669"/>
    <property type="project" value="UniProtKB-SubCell"/>
</dbReference>
<evidence type="ECO:0000256" key="4">
    <source>
        <dbReference type="ARBA" id="ARBA00022692"/>
    </source>
</evidence>
<dbReference type="PROSITE" id="PS50920">
    <property type="entry name" value="SOLCAR"/>
    <property type="match status" value="3"/>
</dbReference>
<feature type="repeat" description="Solcar" evidence="9">
    <location>
        <begin position="109"/>
        <end position="202"/>
    </location>
</feature>
<evidence type="ECO:0000256" key="9">
    <source>
        <dbReference type="PROSITE-ProRule" id="PRU00282"/>
    </source>
</evidence>
<organism evidence="12 13">
    <name type="scientific">Paralvinella palmiformis</name>
    <dbReference type="NCBI Taxonomy" id="53620"/>
    <lineage>
        <taxon>Eukaryota</taxon>
        <taxon>Metazoa</taxon>
        <taxon>Spiralia</taxon>
        <taxon>Lophotrochozoa</taxon>
        <taxon>Annelida</taxon>
        <taxon>Polychaeta</taxon>
        <taxon>Sedentaria</taxon>
        <taxon>Canalipalpata</taxon>
        <taxon>Terebellida</taxon>
        <taxon>Terebelliformia</taxon>
        <taxon>Alvinellidae</taxon>
        <taxon>Paralvinella</taxon>
    </lineage>
</organism>
<dbReference type="GO" id="GO:0022857">
    <property type="term" value="F:transmembrane transporter activity"/>
    <property type="evidence" value="ECO:0007669"/>
    <property type="project" value="TreeGrafter"/>
</dbReference>
<dbReference type="PRINTS" id="PR00926">
    <property type="entry name" value="MITOCARRIER"/>
</dbReference>
<keyword evidence="6 11" id="KW-1133">Transmembrane helix</keyword>
<feature type="repeat" description="Solcar" evidence="9">
    <location>
        <begin position="213"/>
        <end position="303"/>
    </location>
</feature>
<evidence type="ECO:0000256" key="6">
    <source>
        <dbReference type="ARBA" id="ARBA00022989"/>
    </source>
</evidence>
<evidence type="ECO:0000313" key="12">
    <source>
        <dbReference type="EMBL" id="KAK2151998.1"/>
    </source>
</evidence>
<protein>
    <recommendedName>
        <fullName evidence="14">Mitochondrial carrier protein</fullName>
    </recommendedName>
</protein>
<dbReference type="InterPro" id="IPR050567">
    <property type="entry name" value="Mitochondrial_Carrier"/>
</dbReference>
<evidence type="ECO:0000256" key="5">
    <source>
        <dbReference type="ARBA" id="ARBA00022737"/>
    </source>
</evidence>
<keyword evidence="7" id="KW-0496">Mitochondrion</keyword>
<keyword evidence="8 9" id="KW-0472">Membrane</keyword>